<evidence type="ECO:0000256" key="1">
    <source>
        <dbReference type="SAM" id="MobiDB-lite"/>
    </source>
</evidence>
<gene>
    <name evidence="2" type="ORF">NQ318_009475</name>
</gene>
<feature type="region of interest" description="Disordered" evidence="1">
    <location>
        <begin position="73"/>
        <end position="93"/>
    </location>
</feature>
<dbReference type="EMBL" id="JAPWTK010000010">
    <property type="protein sequence ID" value="KAJ8960038.1"/>
    <property type="molecule type" value="Genomic_DNA"/>
</dbReference>
<reference evidence="2" key="1">
    <citation type="journal article" date="2023" name="Insect Mol. Biol.">
        <title>Genome sequencing provides insights into the evolution of gene families encoding plant cell wall-degrading enzymes in longhorned beetles.</title>
        <authorList>
            <person name="Shin N.R."/>
            <person name="Okamura Y."/>
            <person name="Kirsch R."/>
            <person name="Pauchet Y."/>
        </authorList>
    </citation>
    <scope>NUCLEOTIDE SEQUENCE</scope>
    <source>
        <strain evidence="2">AMC_N1</strain>
    </source>
</reference>
<keyword evidence="3" id="KW-1185">Reference proteome</keyword>
<dbReference type="AlphaFoldDB" id="A0AAV8Z766"/>
<dbReference type="Proteomes" id="UP001162162">
    <property type="component" value="Unassembled WGS sequence"/>
</dbReference>
<evidence type="ECO:0000313" key="3">
    <source>
        <dbReference type="Proteomes" id="UP001162162"/>
    </source>
</evidence>
<protein>
    <submittedName>
        <fullName evidence="2">Uncharacterized protein</fullName>
    </submittedName>
</protein>
<sequence length="140" mass="15814">MIYEVYKLSNETGNVAPDLATLRRRDLKGRKCVLKMSDINFEQRCAIRFRPGHSATDTFAKLQHAYGDSVFQEPKFSGGLRHSQKEDEEQNSRIPTVFQAAAIGIPYSRWPRPGQRGGGRGDCDAKQVPYLFSPLKVARL</sequence>
<proteinExistence type="predicted"/>
<name>A0AAV8Z766_9CUCU</name>
<evidence type="ECO:0000313" key="2">
    <source>
        <dbReference type="EMBL" id="KAJ8960038.1"/>
    </source>
</evidence>
<accession>A0AAV8Z766</accession>
<organism evidence="2 3">
    <name type="scientific">Aromia moschata</name>
    <dbReference type="NCBI Taxonomy" id="1265417"/>
    <lineage>
        <taxon>Eukaryota</taxon>
        <taxon>Metazoa</taxon>
        <taxon>Ecdysozoa</taxon>
        <taxon>Arthropoda</taxon>
        <taxon>Hexapoda</taxon>
        <taxon>Insecta</taxon>
        <taxon>Pterygota</taxon>
        <taxon>Neoptera</taxon>
        <taxon>Endopterygota</taxon>
        <taxon>Coleoptera</taxon>
        <taxon>Polyphaga</taxon>
        <taxon>Cucujiformia</taxon>
        <taxon>Chrysomeloidea</taxon>
        <taxon>Cerambycidae</taxon>
        <taxon>Cerambycinae</taxon>
        <taxon>Callichromatini</taxon>
        <taxon>Aromia</taxon>
    </lineage>
</organism>
<comment type="caution">
    <text evidence="2">The sequence shown here is derived from an EMBL/GenBank/DDBJ whole genome shotgun (WGS) entry which is preliminary data.</text>
</comment>